<comment type="caution">
    <text evidence="1">The sequence shown here is derived from an EMBL/GenBank/DDBJ whole genome shotgun (WGS) entry which is preliminary data.</text>
</comment>
<organism evidence="1">
    <name type="scientific">Tanacetum cinerariifolium</name>
    <name type="common">Dalmatian daisy</name>
    <name type="synonym">Chrysanthemum cinerariifolium</name>
    <dbReference type="NCBI Taxonomy" id="118510"/>
    <lineage>
        <taxon>Eukaryota</taxon>
        <taxon>Viridiplantae</taxon>
        <taxon>Streptophyta</taxon>
        <taxon>Embryophyta</taxon>
        <taxon>Tracheophyta</taxon>
        <taxon>Spermatophyta</taxon>
        <taxon>Magnoliopsida</taxon>
        <taxon>eudicotyledons</taxon>
        <taxon>Gunneridae</taxon>
        <taxon>Pentapetalae</taxon>
        <taxon>asterids</taxon>
        <taxon>campanulids</taxon>
        <taxon>Asterales</taxon>
        <taxon>Asteraceae</taxon>
        <taxon>Asteroideae</taxon>
        <taxon>Anthemideae</taxon>
        <taxon>Anthemidinae</taxon>
        <taxon>Tanacetum</taxon>
    </lineage>
</organism>
<gene>
    <name evidence="1" type="ORF">Tci_661974</name>
</gene>
<dbReference type="EMBL" id="BKCJ010510280">
    <property type="protein sequence ID" value="GFA90002.1"/>
    <property type="molecule type" value="Genomic_DNA"/>
</dbReference>
<reference evidence="1" key="1">
    <citation type="journal article" date="2019" name="Sci. Rep.">
        <title>Draft genome of Tanacetum cinerariifolium, the natural source of mosquito coil.</title>
        <authorList>
            <person name="Yamashiro T."/>
            <person name="Shiraishi A."/>
            <person name="Satake H."/>
            <person name="Nakayama K."/>
        </authorList>
    </citation>
    <scope>NUCLEOTIDE SEQUENCE</scope>
</reference>
<name>A0A699KGF7_TANCI</name>
<feature type="non-terminal residue" evidence="1">
    <location>
        <position position="159"/>
    </location>
</feature>
<dbReference type="AlphaFoldDB" id="A0A699KGF7"/>
<sequence>MNTTQSQQNSLNDALFAIADHLEFEKCNMRFKTDIKPKGATFRVVLDVLALTLFYQAFLITVDVPAIYMQEFWATVFVHKSSIRFTINRKKFSLDVLLLEQDIISFIRDIRHTRDISHYVNVDYLHQLWRAFATIINKCLSVKETRIDKIRLSRAQILW</sequence>
<accession>A0A699KGF7</accession>
<proteinExistence type="predicted"/>
<evidence type="ECO:0000313" key="1">
    <source>
        <dbReference type="EMBL" id="GFA90002.1"/>
    </source>
</evidence>
<protein>
    <submittedName>
        <fullName evidence="1">Uncharacterized protein</fullName>
    </submittedName>
</protein>